<dbReference type="EMBL" id="JALJOS010000021">
    <property type="protein sequence ID" value="KAK9826308.1"/>
    <property type="molecule type" value="Genomic_DNA"/>
</dbReference>
<evidence type="ECO:0008006" key="4">
    <source>
        <dbReference type="Google" id="ProtNLM"/>
    </source>
</evidence>
<keyword evidence="1" id="KW-0812">Transmembrane</keyword>
<keyword evidence="3" id="KW-1185">Reference proteome</keyword>
<sequence length="88" mass="9336">MSFAARGLNGRLAGQAAAQVRGFAKAPPGPLVPETVPTASAFEKPFKPQEWKFSHQYALLGVVACLVGYGFYTVMAGPNPTSPEARKQ</sequence>
<evidence type="ECO:0000313" key="3">
    <source>
        <dbReference type="Proteomes" id="UP001438707"/>
    </source>
</evidence>
<keyword evidence="1" id="KW-1133">Transmembrane helix</keyword>
<gene>
    <name evidence="2" type="ORF">WJX74_007578</name>
</gene>
<name>A0AAW1QXN1_9CHLO</name>
<accession>A0AAW1QXN1</accession>
<feature type="transmembrane region" description="Helical" evidence="1">
    <location>
        <begin position="57"/>
        <end position="75"/>
    </location>
</feature>
<organism evidence="2 3">
    <name type="scientific">Apatococcus lobatus</name>
    <dbReference type="NCBI Taxonomy" id="904363"/>
    <lineage>
        <taxon>Eukaryota</taxon>
        <taxon>Viridiplantae</taxon>
        <taxon>Chlorophyta</taxon>
        <taxon>core chlorophytes</taxon>
        <taxon>Trebouxiophyceae</taxon>
        <taxon>Chlorellales</taxon>
        <taxon>Chlorellaceae</taxon>
        <taxon>Apatococcus</taxon>
    </lineage>
</organism>
<evidence type="ECO:0000256" key="1">
    <source>
        <dbReference type="SAM" id="Phobius"/>
    </source>
</evidence>
<proteinExistence type="predicted"/>
<evidence type="ECO:0000313" key="2">
    <source>
        <dbReference type="EMBL" id="KAK9826308.1"/>
    </source>
</evidence>
<reference evidence="2 3" key="1">
    <citation type="journal article" date="2024" name="Nat. Commun.">
        <title>Phylogenomics reveals the evolutionary origins of lichenization in chlorophyte algae.</title>
        <authorList>
            <person name="Puginier C."/>
            <person name="Libourel C."/>
            <person name="Otte J."/>
            <person name="Skaloud P."/>
            <person name="Haon M."/>
            <person name="Grisel S."/>
            <person name="Petersen M."/>
            <person name="Berrin J.G."/>
            <person name="Delaux P.M."/>
            <person name="Dal Grande F."/>
            <person name="Keller J."/>
        </authorList>
    </citation>
    <scope>NUCLEOTIDE SEQUENCE [LARGE SCALE GENOMIC DNA]</scope>
    <source>
        <strain evidence="2 3">SAG 2145</strain>
    </source>
</reference>
<dbReference type="Proteomes" id="UP001438707">
    <property type="component" value="Unassembled WGS sequence"/>
</dbReference>
<comment type="caution">
    <text evidence="2">The sequence shown here is derived from an EMBL/GenBank/DDBJ whole genome shotgun (WGS) entry which is preliminary data.</text>
</comment>
<dbReference type="AlphaFoldDB" id="A0AAW1QXN1"/>
<keyword evidence="1" id="KW-0472">Membrane</keyword>
<protein>
    <recommendedName>
        <fullName evidence="4">Deltamethrin resistance protein prag01 domain-containing protein</fullName>
    </recommendedName>
</protein>